<protein>
    <recommendedName>
        <fullName evidence="8">SH2 domain-containing protein</fullName>
    </recommendedName>
</protein>
<feature type="compositionally biased region" description="Polar residues" evidence="3">
    <location>
        <begin position="423"/>
        <end position="433"/>
    </location>
</feature>
<name>A0A9X0A5U2_9CNID</name>
<proteinExistence type="predicted"/>
<dbReference type="InterPro" id="IPR000980">
    <property type="entry name" value="SH2"/>
</dbReference>
<dbReference type="InterPro" id="IPR036860">
    <property type="entry name" value="SH2_dom_sf"/>
</dbReference>
<comment type="caution">
    <text evidence="6">The sequence shown here is derived from an EMBL/GenBank/DDBJ whole genome shotgun (WGS) entry which is preliminary data.</text>
</comment>
<sequence length="571" mass="62702">MFKKRKDKTKQDVLTVDNKKQEDRSSIISANSSFVADENGNGQIIADQVDGFDSQGFVDLTPAKNQPKLLGPKQVCQYIGTFAVSLGTDGEGESTLPTHKERTRFVKKKLKEYRYAPKSVGVAILISTDGIKVISSDGQRVRMAHPLQRISFATCDPEFRLFAYMSLNPSPLGTAIHCHVFMTKYTRQVQNLTALIGKAFQVAFAESKFPKGTELKLEQFKPGSDEQGAQGRKWARLEAQQGHEHSQHAILARLRKDQEKSPNKSSSTPTEQAAPTTATVQTSTPSSKASPLGRRRSFGKAHTPPEVRRSNIPQGSGGSNVAAQREKRTSPSDVVTDGSPVAERKISAPAHLAQCTSQKPPEQKFYIPPDEERSVSPAVNVTRERSHTPPPSKSDKVSVPAKQSVLMSPLAKSASDPNLLAAQGNNKHQSVSKRNSHEDENWYMAGIPREFVTEMLDKSEEGSFFVRDSQSKPGCYALTMRVPQEASPSGFGNFLIVKVKDGVMIQGFDKVLPDVTSLVENYSKHSDGLPCKLLIAGSNVLCEDEEYMNMVPSDPDYQSLSDFTAMMAELN</sequence>
<dbReference type="SMART" id="SM00252">
    <property type="entry name" value="SH2"/>
    <property type="match status" value="1"/>
</dbReference>
<dbReference type="Proteomes" id="UP001163046">
    <property type="component" value="Unassembled WGS sequence"/>
</dbReference>
<feature type="domain" description="PID" evidence="4">
    <location>
        <begin position="77"/>
        <end position="206"/>
    </location>
</feature>
<dbReference type="AlphaFoldDB" id="A0A9X0A5U2"/>
<keyword evidence="1 2" id="KW-0727">SH2 domain</keyword>
<feature type="domain" description="SH2" evidence="5">
    <location>
        <begin position="442"/>
        <end position="537"/>
    </location>
</feature>
<evidence type="ECO:0000259" key="5">
    <source>
        <dbReference type="PROSITE" id="PS50001"/>
    </source>
</evidence>
<dbReference type="Gene3D" id="3.30.505.10">
    <property type="entry name" value="SH2 domain"/>
    <property type="match status" value="1"/>
</dbReference>
<dbReference type="PANTHER" id="PTHR15832">
    <property type="entry name" value="SHC (SRC HOMOLOGY DOMAIN C-TERMINAL) ADAPTOR HOMOLOG"/>
    <property type="match status" value="1"/>
</dbReference>
<dbReference type="Pfam" id="PF00017">
    <property type="entry name" value="SH2"/>
    <property type="match status" value="1"/>
</dbReference>
<keyword evidence="7" id="KW-1185">Reference proteome</keyword>
<feature type="compositionally biased region" description="Low complexity" evidence="3">
    <location>
        <begin position="265"/>
        <end position="287"/>
    </location>
</feature>
<dbReference type="PROSITE" id="PS01179">
    <property type="entry name" value="PID"/>
    <property type="match status" value="1"/>
</dbReference>
<evidence type="ECO:0000256" key="3">
    <source>
        <dbReference type="SAM" id="MobiDB-lite"/>
    </source>
</evidence>
<evidence type="ECO:0000256" key="2">
    <source>
        <dbReference type="PROSITE-ProRule" id="PRU00191"/>
    </source>
</evidence>
<reference evidence="6" key="1">
    <citation type="submission" date="2023-01" db="EMBL/GenBank/DDBJ databases">
        <title>Genome assembly of the deep-sea coral Lophelia pertusa.</title>
        <authorList>
            <person name="Herrera S."/>
            <person name="Cordes E."/>
        </authorList>
    </citation>
    <scope>NUCLEOTIDE SEQUENCE</scope>
    <source>
        <strain evidence="6">USNM1676648</strain>
        <tissue evidence="6">Polyp</tissue>
    </source>
</reference>
<evidence type="ECO:0008006" key="8">
    <source>
        <dbReference type="Google" id="ProtNLM"/>
    </source>
</evidence>
<dbReference type="PANTHER" id="PTHR15832:SF2">
    <property type="entry name" value="SH2 DOMAIN-CONTAINING PROTEIN"/>
    <property type="match status" value="1"/>
</dbReference>
<feature type="compositionally biased region" description="Polar residues" evidence="3">
    <location>
        <begin position="311"/>
        <end position="322"/>
    </location>
</feature>
<gene>
    <name evidence="6" type="ORF">OS493_006560</name>
</gene>
<evidence type="ECO:0000313" key="7">
    <source>
        <dbReference type="Proteomes" id="UP001163046"/>
    </source>
</evidence>
<evidence type="ECO:0000259" key="4">
    <source>
        <dbReference type="PROSITE" id="PS01179"/>
    </source>
</evidence>
<dbReference type="OrthoDB" id="10013007at2759"/>
<dbReference type="Gene3D" id="2.30.29.30">
    <property type="entry name" value="Pleckstrin-homology domain (PH domain)/Phosphotyrosine-binding domain (PTB)"/>
    <property type="match status" value="1"/>
</dbReference>
<dbReference type="SUPFAM" id="SSF50729">
    <property type="entry name" value="PH domain-like"/>
    <property type="match status" value="1"/>
</dbReference>
<dbReference type="InterPro" id="IPR011993">
    <property type="entry name" value="PH-like_dom_sf"/>
</dbReference>
<dbReference type="SMART" id="SM00462">
    <property type="entry name" value="PTB"/>
    <property type="match status" value="1"/>
</dbReference>
<dbReference type="InterPro" id="IPR006020">
    <property type="entry name" value="PTB/PI_dom"/>
</dbReference>
<evidence type="ECO:0000256" key="1">
    <source>
        <dbReference type="ARBA" id="ARBA00022999"/>
    </source>
</evidence>
<evidence type="ECO:0000313" key="6">
    <source>
        <dbReference type="EMBL" id="KAJ7393575.1"/>
    </source>
</evidence>
<dbReference type="SUPFAM" id="SSF55550">
    <property type="entry name" value="SH2 domain"/>
    <property type="match status" value="1"/>
</dbReference>
<dbReference type="PROSITE" id="PS50001">
    <property type="entry name" value="SH2"/>
    <property type="match status" value="1"/>
</dbReference>
<dbReference type="EMBL" id="MU825398">
    <property type="protein sequence ID" value="KAJ7393575.1"/>
    <property type="molecule type" value="Genomic_DNA"/>
</dbReference>
<feature type="region of interest" description="Disordered" evidence="3">
    <location>
        <begin position="1"/>
        <end position="22"/>
    </location>
</feature>
<dbReference type="Pfam" id="PF00640">
    <property type="entry name" value="PID"/>
    <property type="match status" value="1"/>
</dbReference>
<feature type="region of interest" description="Disordered" evidence="3">
    <location>
        <begin position="215"/>
        <end position="439"/>
    </location>
</feature>
<organism evidence="6 7">
    <name type="scientific">Desmophyllum pertusum</name>
    <dbReference type="NCBI Taxonomy" id="174260"/>
    <lineage>
        <taxon>Eukaryota</taxon>
        <taxon>Metazoa</taxon>
        <taxon>Cnidaria</taxon>
        <taxon>Anthozoa</taxon>
        <taxon>Hexacorallia</taxon>
        <taxon>Scleractinia</taxon>
        <taxon>Caryophylliina</taxon>
        <taxon>Caryophylliidae</taxon>
        <taxon>Desmophyllum</taxon>
    </lineage>
</organism>
<accession>A0A9X0A5U2</accession>